<dbReference type="GO" id="GO:0009435">
    <property type="term" value="P:NAD+ biosynthetic process"/>
    <property type="evidence" value="ECO:0007669"/>
    <property type="project" value="UniProtKB-UniRule"/>
</dbReference>
<evidence type="ECO:0000256" key="2">
    <source>
        <dbReference type="ARBA" id="ARBA00022598"/>
    </source>
</evidence>
<feature type="binding site" evidence="8">
    <location>
        <position position="178"/>
    </location>
    <ligand>
        <name>ATP</name>
        <dbReference type="ChEBI" id="CHEBI:30616"/>
    </ligand>
</feature>
<feature type="binding site" description="in other chain" evidence="8">
    <location>
        <position position="129"/>
    </location>
    <ligand>
        <name>deamido-NAD(+)</name>
        <dbReference type="ChEBI" id="CHEBI:58437"/>
        <note>ligand shared between two neighboring subunits</note>
    </ligand>
</feature>
<dbReference type="GO" id="GO:0008795">
    <property type="term" value="F:NAD+ synthase activity"/>
    <property type="evidence" value="ECO:0007669"/>
    <property type="project" value="UniProtKB-UniRule"/>
</dbReference>
<reference evidence="12 13" key="1">
    <citation type="journal article" date="2009" name="J. Bacteriol.">
        <title>Complete genome sequence of the anaerobic, protein-degrading hyperthermophilic crenarchaeon Desulfurococcus kamchatkensis.</title>
        <authorList>
            <person name="Ravin N.V."/>
            <person name="Mardanov A.V."/>
            <person name="Beletsky A.V."/>
            <person name="Kublanov I.V."/>
            <person name="Kolganova T.V."/>
            <person name="Lebedinsky A.V."/>
            <person name="Chernyh N.A."/>
            <person name="Bonch-Osmolovskaya E.A."/>
            <person name="Skryabin K.G."/>
        </authorList>
    </citation>
    <scope>NUCLEOTIDE SEQUENCE [LARGE SCALE GENOMIC DNA]</scope>
    <source>
        <strain evidence="13">DSM 18924 / JCM 16383 / VKM B-2413 / 1221n</strain>
    </source>
</reference>
<dbReference type="FunFam" id="3.40.50.620:FF:000106">
    <property type="entry name" value="Glutamine-dependent NAD(+) synthetase"/>
    <property type="match status" value="1"/>
</dbReference>
<evidence type="ECO:0000313" key="12">
    <source>
        <dbReference type="EMBL" id="ACL11793.1"/>
    </source>
</evidence>
<feature type="binding site" evidence="8">
    <location>
        <position position="50"/>
    </location>
    <ligand>
        <name>Mg(2+)</name>
        <dbReference type="ChEBI" id="CHEBI:18420"/>
    </ligand>
</feature>
<dbReference type="GO" id="GO:0005524">
    <property type="term" value="F:ATP binding"/>
    <property type="evidence" value="ECO:0007669"/>
    <property type="project" value="UniProtKB-UniRule"/>
</dbReference>
<keyword evidence="2 8" id="KW-0436">Ligase</keyword>
<evidence type="ECO:0000256" key="4">
    <source>
        <dbReference type="ARBA" id="ARBA00022741"/>
    </source>
</evidence>
<dbReference type="GO" id="GO:0046872">
    <property type="term" value="F:metal ion binding"/>
    <property type="evidence" value="ECO:0007669"/>
    <property type="project" value="UniProtKB-KW"/>
</dbReference>
<evidence type="ECO:0000256" key="1">
    <source>
        <dbReference type="ARBA" id="ARBA00005859"/>
    </source>
</evidence>
<dbReference type="EC" id="6.3.1.5" evidence="8 10"/>
<protein>
    <recommendedName>
        <fullName evidence="8 10">NH(3)-dependent NAD(+) synthetase</fullName>
        <ecNumber evidence="8 10">6.3.1.5</ecNumber>
    </recommendedName>
</protein>
<proteinExistence type="inferred from homology"/>
<evidence type="ECO:0000256" key="9">
    <source>
        <dbReference type="RuleBase" id="RU003811"/>
    </source>
</evidence>
<feature type="binding site" evidence="8">
    <location>
        <position position="154"/>
    </location>
    <ligand>
        <name>Mg(2+)</name>
        <dbReference type="ChEBI" id="CHEBI:18420"/>
    </ligand>
</feature>
<feature type="binding site" evidence="8">
    <location>
        <position position="149"/>
    </location>
    <ligand>
        <name>ATP</name>
        <dbReference type="ChEBI" id="CHEBI:30616"/>
    </ligand>
</feature>
<feature type="domain" description="NAD/GMP synthase" evidence="11">
    <location>
        <begin position="23"/>
        <end position="265"/>
    </location>
</feature>
<dbReference type="RefSeq" id="WP_012609134.1">
    <property type="nucleotide sequence ID" value="NC_011766.1"/>
</dbReference>
<dbReference type="EMBL" id="CP001140">
    <property type="protein sequence ID" value="ACL11793.1"/>
    <property type="molecule type" value="Genomic_DNA"/>
</dbReference>
<evidence type="ECO:0000256" key="6">
    <source>
        <dbReference type="ARBA" id="ARBA00022842"/>
    </source>
</evidence>
<dbReference type="Gene3D" id="3.40.50.620">
    <property type="entry name" value="HUPs"/>
    <property type="match status" value="1"/>
</dbReference>
<dbReference type="SUPFAM" id="SSF52402">
    <property type="entry name" value="Adenine nucleotide alpha hydrolases-like"/>
    <property type="match status" value="1"/>
</dbReference>
<keyword evidence="4 8" id="KW-0547">Nucleotide-binding</keyword>
<dbReference type="HAMAP" id="MF_00193">
    <property type="entry name" value="NadE_ammonia_dep"/>
    <property type="match status" value="1"/>
</dbReference>
<dbReference type="NCBIfam" id="NF010587">
    <property type="entry name" value="PRK13980.1"/>
    <property type="match status" value="1"/>
</dbReference>
<dbReference type="InterPro" id="IPR003694">
    <property type="entry name" value="NAD_synthase"/>
</dbReference>
<dbReference type="AlphaFoldDB" id="B8D6R2"/>
<evidence type="ECO:0000256" key="3">
    <source>
        <dbReference type="ARBA" id="ARBA00022723"/>
    </source>
</evidence>
<evidence type="ECO:0000256" key="5">
    <source>
        <dbReference type="ARBA" id="ARBA00022840"/>
    </source>
</evidence>
<dbReference type="InterPro" id="IPR014729">
    <property type="entry name" value="Rossmann-like_a/b/a_fold"/>
</dbReference>
<sequence length="280" mass="31192">MVPDLKHISIEDLLAIPFDVVARSIADFIEKYFNDSGAKKAIIGLSGGLDSSVTLRLLVDAVGSDRVIGVIMPDTRVTPTEDVDDAVELSRDLGVEYMIIPIDDVVNSYRVIPGFDVNEKLSTGNLRARIRMNILYYLANKLNGVVIGTGDRSEILLGYFTKYGDGGVDVLPIACLYKTQVKEMGRYLGLPVRITSKPSSPRLWRDHLAEEELGLSYNMVDLVFYSLIDKGLSTEEAVDATGLPLNVFEKVLTLHRRSRHKRRLPPIPSLPWLPQPIREI</sequence>
<dbReference type="STRING" id="490899.DKAM_1467"/>
<comment type="pathway">
    <text evidence="8">Cofactor biosynthesis; NAD(+) biosynthesis; NAD(+) from deamido-NAD(+) (ammonia route): step 1/1.</text>
</comment>
<feature type="binding site" evidence="8">
    <location>
        <position position="200"/>
    </location>
    <ligand>
        <name>ATP</name>
        <dbReference type="ChEBI" id="CHEBI:30616"/>
    </ligand>
</feature>
<evidence type="ECO:0000313" key="13">
    <source>
        <dbReference type="Proteomes" id="UP000006903"/>
    </source>
</evidence>
<keyword evidence="7 8" id="KW-0520">NAD</keyword>
<feature type="binding site" evidence="8">
    <location>
        <begin position="44"/>
        <end position="51"/>
    </location>
    <ligand>
        <name>ATP</name>
        <dbReference type="ChEBI" id="CHEBI:30616"/>
    </ligand>
</feature>
<feature type="binding site" description="in other chain" evidence="8">
    <location>
        <position position="162"/>
    </location>
    <ligand>
        <name>deamido-NAD(+)</name>
        <dbReference type="ChEBI" id="CHEBI:58437"/>
        <note>ligand shared between two neighboring subunits</note>
    </ligand>
</feature>
<feature type="binding site" description="in other chain" evidence="8">
    <location>
        <begin position="260"/>
        <end position="261"/>
    </location>
    <ligand>
        <name>deamido-NAD(+)</name>
        <dbReference type="ChEBI" id="CHEBI:58437"/>
        <note>ligand shared between two neighboring subunits</note>
    </ligand>
</feature>
<dbReference type="HOGENOM" id="CLU_059327_1_1_2"/>
<comment type="function">
    <text evidence="8">Catalyzes the ATP-dependent amidation of deamido-NAD to form NAD. Uses ammonia as a nitrogen source.</text>
</comment>
<dbReference type="Pfam" id="PF02540">
    <property type="entry name" value="NAD_synthase"/>
    <property type="match status" value="1"/>
</dbReference>
<dbReference type="PANTHER" id="PTHR23090">
    <property type="entry name" value="NH 3 /GLUTAMINE-DEPENDENT NAD + SYNTHETASE"/>
    <property type="match status" value="1"/>
</dbReference>
<evidence type="ECO:0000256" key="7">
    <source>
        <dbReference type="ARBA" id="ARBA00023027"/>
    </source>
</evidence>
<accession>B8D6R2</accession>
<comment type="catalytic activity">
    <reaction evidence="8 10">
        <text>deamido-NAD(+) + NH4(+) + ATP = AMP + diphosphate + NAD(+) + H(+)</text>
        <dbReference type="Rhea" id="RHEA:21188"/>
        <dbReference type="ChEBI" id="CHEBI:15378"/>
        <dbReference type="ChEBI" id="CHEBI:28938"/>
        <dbReference type="ChEBI" id="CHEBI:30616"/>
        <dbReference type="ChEBI" id="CHEBI:33019"/>
        <dbReference type="ChEBI" id="CHEBI:57540"/>
        <dbReference type="ChEBI" id="CHEBI:58437"/>
        <dbReference type="ChEBI" id="CHEBI:456215"/>
        <dbReference type="EC" id="6.3.1.5"/>
    </reaction>
</comment>
<evidence type="ECO:0000256" key="8">
    <source>
        <dbReference type="HAMAP-Rule" id="MF_00193"/>
    </source>
</evidence>
<comment type="similarity">
    <text evidence="1 8 9">Belongs to the NAD synthetase family.</text>
</comment>
<dbReference type="GeneID" id="7171492"/>
<dbReference type="KEGG" id="dka:DKAM_1467"/>
<evidence type="ECO:0000256" key="10">
    <source>
        <dbReference type="RuleBase" id="RU003812"/>
    </source>
</evidence>
<evidence type="ECO:0000259" key="11">
    <source>
        <dbReference type="Pfam" id="PF02540"/>
    </source>
</evidence>
<comment type="subunit">
    <text evidence="8">Homodimer.</text>
</comment>
<dbReference type="eggNOG" id="arCOG00069">
    <property type="taxonomic scope" value="Archaea"/>
</dbReference>
<dbReference type="NCBIfam" id="TIGR00552">
    <property type="entry name" value="nadE"/>
    <property type="match status" value="1"/>
</dbReference>
<dbReference type="GO" id="GO:0005737">
    <property type="term" value="C:cytoplasm"/>
    <property type="evidence" value="ECO:0007669"/>
    <property type="project" value="InterPro"/>
</dbReference>
<feature type="binding site" evidence="8">
    <location>
        <position position="169"/>
    </location>
    <ligand>
        <name>deamido-NAD(+)</name>
        <dbReference type="ChEBI" id="CHEBI:58437"/>
        <note>ligand shared between two neighboring subunits</note>
    </ligand>
</feature>
<name>B8D6R2_DESA1</name>
<dbReference type="UniPathway" id="UPA00253">
    <property type="reaction ID" value="UER00333"/>
</dbReference>
<keyword evidence="3 8" id="KW-0479">Metal-binding</keyword>
<keyword evidence="6 8" id="KW-0460">Magnesium</keyword>
<dbReference type="GO" id="GO:0004359">
    <property type="term" value="F:glutaminase activity"/>
    <property type="evidence" value="ECO:0007669"/>
    <property type="project" value="InterPro"/>
</dbReference>
<dbReference type="CDD" id="cd00553">
    <property type="entry name" value="NAD_synthase"/>
    <property type="match status" value="1"/>
</dbReference>
<dbReference type="PANTHER" id="PTHR23090:SF9">
    <property type="entry name" value="GLUTAMINE-DEPENDENT NAD(+) SYNTHETASE"/>
    <property type="match status" value="1"/>
</dbReference>
<dbReference type="InterPro" id="IPR022310">
    <property type="entry name" value="NAD/GMP_synthase"/>
</dbReference>
<keyword evidence="5 8" id="KW-0067">ATP-binding</keyword>
<dbReference type="GO" id="GO:0003952">
    <property type="term" value="F:NAD+ synthase (glutamine-hydrolyzing) activity"/>
    <property type="evidence" value="ECO:0007669"/>
    <property type="project" value="InterPro"/>
</dbReference>
<organism evidence="12 13">
    <name type="scientific">Desulfurococcus amylolyticus (strain DSM 18924 / JCM 16383 / VKM B-2413 / 1221n)</name>
    <name type="common">Desulfurococcus kamchatkensis</name>
    <dbReference type="NCBI Taxonomy" id="490899"/>
    <lineage>
        <taxon>Archaea</taxon>
        <taxon>Thermoproteota</taxon>
        <taxon>Thermoprotei</taxon>
        <taxon>Desulfurococcales</taxon>
        <taxon>Desulfurococcaceae</taxon>
        <taxon>Desulfurococcus</taxon>
    </lineage>
</organism>
<dbReference type="Proteomes" id="UP000006903">
    <property type="component" value="Chromosome"/>
</dbReference>
<dbReference type="InterPro" id="IPR022926">
    <property type="entry name" value="NH(3)-dep_NAD(+)_synth"/>
</dbReference>
<gene>
    <name evidence="8" type="primary">nadE</name>
    <name evidence="12" type="ordered locus">DKAM_1467</name>
</gene>